<gene>
    <name evidence="1" type="ordered locus">Daro_2509</name>
</gene>
<evidence type="ECO:0000313" key="1">
    <source>
        <dbReference type="EMBL" id="AAZ47242.1"/>
    </source>
</evidence>
<dbReference type="HOGENOM" id="CLU_2556019_0_0_4"/>
<dbReference type="KEGG" id="dar:Daro_2509"/>
<name>Q47D39_DECAR</name>
<accession>Q47D39</accession>
<dbReference type="eggNOG" id="ENOG5033ECY">
    <property type="taxonomic scope" value="Bacteria"/>
</dbReference>
<proteinExistence type="predicted"/>
<sequence length="90" mass="10136">MEALQMKTIAVTIKLELEVPDEWEVVKTSEGVDVISMGEGQYLDLTFEPMVTEDIEGTWTNSLEDGFMNDLLDKVVSEDVAYKVIEPLSH</sequence>
<protein>
    <submittedName>
        <fullName evidence="1">Uncharacterized protein</fullName>
    </submittedName>
</protein>
<reference evidence="1" key="1">
    <citation type="submission" date="2005-08" db="EMBL/GenBank/DDBJ databases">
        <title>Complete sequence of Dechloromonas aromatica RCB.</title>
        <authorList>
            <person name="Salinero K.K."/>
            <person name="Copeland A."/>
            <person name="Lucas S."/>
            <person name="Lapidus A."/>
            <person name="Barry K."/>
            <person name="Detter J.C."/>
            <person name="Glavina T."/>
            <person name="Hammon N."/>
            <person name="Israni S."/>
            <person name="Pitluck S."/>
            <person name="Di Bartolo G."/>
            <person name="Trong S."/>
            <person name="Schmutz J."/>
            <person name="Larimer F."/>
            <person name="Land M."/>
            <person name="Ivanova N."/>
            <person name="Richardson P."/>
        </authorList>
    </citation>
    <scope>NUCLEOTIDE SEQUENCE</scope>
    <source>
        <strain evidence="1">RCB</strain>
    </source>
</reference>
<dbReference type="AlphaFoldDB" id="Q47D39"/>
<organism evidence="1">
    <name type="scientific">Dechloromonas aromatica (strain RCB)</name>
    <dbReference type="NCBI Taxonomy" id="159087"/>
    <lineage>
        <taxon>Bacteria</taxon>
        <taxon>Pseudomonadati</taxon>
        <taxon>Pseudomonadota</taxon>
        <taxon>Betaproteobacteria</taxon>
        <taxon>Rhodocyclales</taxon>
        <taxon>Azonexaceae</taxon>
        <taxon>Dechloromonas</taxon>
    </lineage>
</organism>
<dbReference type="EMBL" id="CP000089">
    <property type="protein sequence ID" value="AAZ47242.1"/>
    <property type="molecule type" value="Genomic_DNA"/>
</dbReference>